<dbReference type="PRINTS" id="PR00983">
    <property type="entry name" value="TRNASYNTHCYS"/>
</dbReference>
<keyword evidence="8" id="KW-0648">Protein biosynthesis</keyword>
<dbReference type="Gene3D" id="3.40.50.620">
    <property type="entry name" value="HUPs"/>
    <property type="match status" value="1"/>
</dbReference>
<organism evidence="12">
    <name type="scientific">freshwater metagenome</name>
    <dbReference type="NCBI Taxonomy" id="449393"/>
    <lineage>
        <taxon>unclassified sequences</taxon>
        <taxon>metagenomes</taxon>
        <taxon>ecological metagenomes</taxon>
    </lineage>
</organism>
<evidence type="ECO:0000256" key="5">
    <source>
        <dbReference type="ARBA" id="ARBA00022741"/>
    </source>
</evidence>
<dbReference type="GO" id="GO:0046872">
    <property type="term" value="F:metal ion binding"/>
    <property type="evidence" value="ECO:0007669"/>
    <property type="project" value="UniProtKB-KW"/>
</dbReference>
<dbReference type="GO" id="GO:0004817">
    <property type="term" value="F:cysteine-tRNA ligase activity"/>
    <property type="evidence" value="ECO:0007669"/>
    <property type="project" value="UniProtKB-EC"/>
</dbReference>
<gene>
    <name evidence="12" type="ORF">UFOPK2683_01102</name>
    <name evidence="13" type="ORF">UFOPK3605_00267</name>
    <name evidence="14" type="ORF">UFOPK3897_01267</name>
    <name evidence="15" type="ORF">UFOPK4121_00364</name>
</gene>
<dbReference type="InterPro" id="IPR024909">
    <property type="entry name" value="Cys-tRNA/MSH_ligase"/>
</dbReference>
<evidence type="ECO:0000313" key="13">
    <source>
        <dbReference type="EMBL" id="CAB4897116.1"/>
    </source>
</evidence>
<keyword evidence="4" id="KW-0479">Metal-binding</keyword>
<evidence type="ECO:0000256" key="4">
    <source>
        <dbReference type="ARBA" id="ARBA00022723"/>
    </source>
</evidence>
<reference evidence="12" key="1">
    <citation type="submission" date="2020-05" db="EMBL/GenBank/DDBJ databases">
        <authorList>
            <person name="Chiriac C."/>
            <person name="Salcher M."/>
            <person name="Ghai R."/>
            <person name="Kavagutti S V."/>
        </authorList>
    </citation>
    <scope>NUCLEOTIDE SEQUENCE</scope>
</reference>
<keyword evidence="6" id="KW-0862">Zinc</keyword>
<dbReference type="GO" id="GO:0005524">
    <property type="term" value="F:ATP binding"/>
    <property type="evidence" value="ECO:0007669"/>
    <property type="project" value="UniProtKB-KW"/>
</dbReference>
<keyword evidence="7" id="KW-0067">ATP-binding</keyword>
<dbReference type="InterPro" id="IPR009080">
    <property type="entry name" value="tRNAsynth_Ia_anticodon-bd"/>
</dbReference>
<dbReference type="InterPro" id="IPR014729">
    <property type="entry name" value="Rossmann-like_a/b/a_fold"/>
</dbReference>
<name>A0A6J6S0E5_9ZZZZ</name>
<comment type="cofactor">
    <cofactor evidence="1">
        <name>Zn(2+)</name>
        <dbReference type="ChEBI" id="CHEBI:29105"/>
    </cofactor>
</comment>
<dbReference type="EC" id="6.1.1.16" evidence="2"/>
<dbReference type="EMBL" id="CAEZYK010000065">
    <property type="protein sequence ID" value="CAB4728048.1"/>
    <property type="molecule type" value="Genomic_DNA"/>
</dbReference>
<evidence type="ECO:0000256" key="10">
    <source>
        <dbReference type="ARBA" id="ARBA00031499"/>
    </source>
</evidence>
<keyword evidence="3" id="KW-0436">Ligase</keyword>
<dbReference type="Pfam" id="PF01406">
    <property type="entry name" value="tRNA-synt_1e"/>
    <property type="match status" value="1"/>
</dbReference>
<dbReference type="AlphaFoldDB" id="A0A6J6S0E5"/>
<proteinExistence type="inferred from homology"/>
<evidence type="ECO:0000313" key="14">
    <source>
        <dbReference type="EMBL" id="CAB4983726.1"/>
    </source>
</evidence>
<evidence type="ECO:0000256" key="3">
    <source>
        <dbReference type="ARBA" id="ARBA00022598"/>
    </source>
</evidence>
<dbReference type="InterPro" id="IPR032678">
    <property type="entry name" value="tRNA-synt_1_cat_dom"/>
</dbReference>
<accession>A0A6J6S0E5</accession>
<dbReference type="GO" id="GO:0006423">
    <property type="term" value="P:cysteinyl-tRNA aminoacylation"/>
    <property type="evidence" value="ECO:0007669"/>
    <property type="project" value="InterPro"/>
</dbReference>
<evidence type="ECO:0000256" key="9">
    <source>
        <dbReference type="ARBA" id="ARBA00023146"/>
    </source>
</evidence>
<sequence>MSIELFDTAARKVVPFTPEKVVRMYICGITPYDSTHLGHGATYLIYDLLIRRLEDLGHEVRMVRNITDVDDSILPKARELGIPYLELAASEISRFQSDMDALDIRPPFAEPRATESIDAIIEMINKLLISEHAYLTHGTVYFDVSTFSRFGELSHYSVEHMIKLARARGGRPDDPHRKDPLDFVLWQPSLSDEPAWRAPFGVGRPGWHIECSAMAMETLGPVIDLHGGGTDLIFPHHECEVAQSESVTGETFVKHWLHSAMVSYEGEKMSKSLGNLVFVSDLLKVADPRAIRLALMRHHYRSGFEWHDTDLDEGVALLHRLSAAANSSAGPNPAPFATRVRKAIDNDLDAPRALEALDDLASAILSVDSTDPAIDKTAPTILKELGHLMGINLDRPLE</sequence>
<evidence type="ECO:0000256" key="1">
    <source>
        <dbReference type="ARBA" id="ARBA00001947"/>
    </source>
</evidence>
<evidence type="ECO:0000256" key="2">
    <source>
        <dbReference type="ARBA" id="ARBA00012832"/>
    </source>
</evidence>
<evidence type="ECO:0000256" key="6">
    <source>
        <dbReference type="ARBA" id="ARBA00022833"/>
    </source>
</evidence>
<dbReference type="CDD" id="cd00672">
    <property type="entry name" value="CysRS_core"/>
    <property type="match status" value="1"/>
</dbReference>
<keyword evidence="9" id="KW-0030">Aminoacyl-tRNA synthetase</keyword>
<dbReference type="GO" id="GO:0005829">
    <property type="term" value="C:cytosol"/>
    <property type="evidence" value="ECO:0007669"/>
    <property type="project" value="TreeGrafter"/>
</dbReference>
<evidence type="ECO:0000313" key="15">
    <source>
        <dbReference type="EMBL" id="CAB5016291.1"/>
    </source>
</evidence>
<dbReference type="EMBL" id="CAFBPQ010000006">
    <property type="protein sequence ID" value="CAB5016291.1"/>
    <property type="molecule type" value="Genomic_DNA"/>
</dbReference>
<dbReference type="NCBIfam" id="TIGR00435">
    <property type="entry name" value="cysS"/>
    <property type="match status" value="1"/>
</dbReference>
<dbReference type="EMBL" id="CAFBOF010000034">
    <property type="protein sequence ID" value="CAB4983726.1"/>
    <property type="molecule type" value="Genomic_DNA"/>
</dbReference>
<dbReference type="PANTHER" id="PTHR10890:SF3">
    <property type="entry name" value="CYSTEINE--TRNA LIGASE, CYTOPLASMIC"/>
    <property type="match status" value="1"/>
</dbReference>
<feature type="domain" description="tRNA synthetases class I catalytic" evidence="11">
    <location>
        <begin position="19"/>
        <end position="313"/>
    </location>
</feature>
<keyword evidence="5" id="KW-0547">Nucleotide-binding</keyword>
<dbReference type="Gene3D" id="1.20.120.640">
    <property type="entry name" value="Anticodon-binding domain of a subclass of class I aminoacyl-tRNA synthetases"/>
    <property type="match status" value="1"/>
</dbReference>
<dbReference type="PANTHER" id="PTHR10890">
    <property type="entry name" value="CYSTEINYL-TRNA SYNTHETASE"/>
    <property type="match status" value="1"/>
</dbReference>
<dbReference type="SUPFAM" id="SSF52374">
    <property type="entry name" value="Nucleotidylyl transferase"/>
    <property type="match status" value="1"/>
</dbReference>
<dbReference type="SUPFAM" id="SSF47323">
    <property type="entry name" value="Anticodon-binding domain of a subclass of class I aminoacyl-tRNA synthetases"/>
    <property type="match status" value="1"/>
</dbReference>
<evidence type="ECO:0000259" key="11">
    <source>
        <dbReference type="Pfam" id="PF01406"/>
    </source>
</evidence>
<dbReference type="HAMAP" id="MF_00041">
    <property type="entry name" value="Cys_tRNA_synth"/>
    <property type="match status" value="1"/>
</dbReference>
<protein>
    <recommendedName>
        <fullName evidence="2">cysteine--tRNA ligase</fullName>
        <ecNumber evidence="2">6.1.1.16</ecNumber>
    </recommendedName>
    <alternativeName>
        <fullName evidence="10">Cysteinyl-tRNA synthetase</fullName>
    </alternativeName>
</protein>
<dbReference type="InterPro" id="IPR015803">
    <property type="entry name" value="Cys-tRNA-ligase"/>
</dbReference>
<evidence type="ECO:0000313" key="12">
    <source>
        <dbReference type="EMBL" id="CAB4728048.1"/>
    </source>
</evidence>
<dbReference type="EMBL" id="CAFBMM010000004">
    <property type="protein sequence ID" value="CAB4897116.1"/>
    <property type="molecule type" value="Genomic_DNA"/>
</dbReference>
<evidence type="ECO:0000256" key="8">
    <source>
        <dbReference type="ARBA" id="ARBA00022917"/>
    </source>
</evidence>
<evidence type="ECO:0000256" key="7">
    <source>
        <dbReference type="ARBA" id="ARBA00022840"/>
    </source>
</evidence>